<dbReference type="Pfam" id="PF08592">
    <property type="entry name" value="Anthrone_oxy"/>
    <property type="match status" value="1"/>
</dbReference>
<evidence type="ECO:0000256" key="5">
    <source>
        <dbReference type="ARBA" id="ARBA00034313"/>
    </source>
</evidence>
<evidence type="ECO:0000256" key="3">
    <source>
        <dbReference type="ARBA" id="ARBA00022989"/>
    </source>
</evidence>
<dbReference type="AlphaFoldDB" id="A0A1J9P678"/>
<dbReference type="GO" id="GO:0016020">
    <property type="term" value="C:membrane"/>
    <property type="evidence" value="ECO:0007669"/>
    <property type="project" value="UniProtKB-SubCell"/>
</dbReference>
<keyword evidence="8" id="KW-1185">Reference proteome</keyword>
<protein>
    <recommendedName>
        <fullName evidence="9">DUF1772 domain-containing protein</fullName>
    </recommendedName>
</protein>
<dbReference type="Proteomes" id="UP000182235">
    <property type="component" value="Unassembled WGS sequence"/>
</dbReference>
<feature type="transmembrane region" description="Helical" evidence="6">
    <location>
        <begin position="99"/>
        <end position="120"/>
    </location>
</feature>
<comment type="caution">
    <text evidence="7">The sequence shown here is derived from an EMBL/GenBank/DDBJ whole genome shotgun (WGS) entry which is preliminary data.</text>
</comment>
<gene>
    <name evidence="7" type="ORF">AJ78_07167</name>
</gene>
<dbReference type="STRING" id="1447872.A0A1J9P678"/>
<accession>A0A1J9P678</accession>
<evidence type="ECO:0000256" key="2">
    <source>
        <dbReference type="ARBA" id="ARBA00022692"/>
    </source>
</evidence>
<keyword evidence="2 6" id="KW-0812">Transmembrane</keyword>
<sequence>MTSCPTAFRVAQTVGLTGAAWLSGNIASFSLIVAPSFLTSAQENNLAPSTLAKLWKNVYHLGARQNPPISLCTALSFFYLAWSARSGTTLFRETAENTASLYCAAGALVVAVVPFTVLAMTKTNSALLENAKLVEAEPATVKAGAREQTEHLIRRWIKLNGVRSLFPLTAALVGMYAALR</sequence>
<evidence type="ECO:0008006" key="9">
    <source>
        <dbReference type="Google" id="ProtNLM"/>
    </source>
</evidence>
<evidence type="ECO:0000256" key="1">
    <source>
        <dbReference type="ARBA" id="ARBA00004141"/>
    </source>
</evidence>
<evidence type="ECO:0000313" key="7">
    <source>
        <dbReference type="EMBL" id="OJD12193.1"/>
    </source>
</evidence>
<evidence type="ECO:0000256" key="4">
    <source>
        <dbReference type="ARBA" id="ARBA00023136"/>
    </source>
</evidence>
<feature type="transmembrane region" description="Helical" evidence="6">
    <location>
        <begin position="161"/>
        <end position="179"/>
    </location>
</feature>
<proteinExistence type="inferred from homology"/>
<dbReference type="OrthoDB" id="5954308at2759"/>
<keyword evidence="3 6" id="KW-1133">Transmembrane helix</keyword>
<name>A0A1J9P678_9EURO</name>
<dbReference type="PANTHER" id="PTHR35042">
    <property type="entry name" value="ANTHRONE OXYGENASE ENCC"/>
    <property type="match status" value="1"/>
</dbReference>
<evidence type="ECO:0000256" key="6">
    <source>
        <dbReference type="SAM" id="Phobius"/>
    </source>
</evidence>
<dbReference type="EMBL" id="LGRN01000435">
    <property type="protein sequence ID" value="OJD12193.1"/>
    <property type="molecule type" value="Genomic_DNA"/>
</dbReference>
<organism evidence="7 8">
    <name type="scientific">Emergomyces pasteurianus Ep9510</name>
    <dbReference type="NCBI Taxonomy" id="1447872"/>
    <lineage>
        <taxon>Eukaryota</taxon>
        <taxon>Fungi</taxon>
        <taxon>Dikarya</taxon>
        <taxon>Ascomycota</taxon>
        <taxon>Pezizomycotina</taxon>
        <taxon>Eurotiomycetes</taxon>
        <taxon>Eurotiomycetidae</taxon>
        <taxon>Onygenales</taxon>
        <taxon>Ajellomycetaceae</taxon>
        <taxon>Emergomyces</taxon>
    </lineage>
</organism>
<comment type="similarity">
    <text evidence="5">Belongs to the anthrone oxygenase family.</text>
</comment>
<comment type="subcellular location">
    <subcellularLocation>
        <location evidence="1">Membrane</location>
        <topology evidence="1">Multi-pass membrane protein</topology>
    </subcellularLocation>
</comment>
<dbReference type="InterPro" id="IPR013901">
    <property type="entry name" value="Anthrone_oxy"/>
</dbReference>
<reference evidence="7 8" key="1">
    <citation type="submission" date="2015-07" db="EMBL/GenBank/DDBJ databases">
        <title>Emmonsia species relationships and genome sequence.</title>
        <authorList>
            <consortium name="The Broad Institute Genomics Platform"/>
            <person name="Cuomo C.A."/>
            <person name="Munoz J.F."/>
            <person name="Imamovic A."/>
            <person name="Priest M.E."/>
            <person name="Young S."/>
            <person name="Clay O.K."/>
            <person name="McEwen J.G."/>
        </authorList>
    </citation>
    <scope>NUCLEOTIDE SEQUENCE [LARGE SCALE GENOMIC DNA]</scope>
    <source>
        <strain evidence="7 8">UAMH 9510</strain>
    </source>
</reference>
<keyword evidence="4 6" id="KW-0472">Membrane</keyword>
<evidence type="ECO:0000313" key="8">
    <source>
        <dbReference type="Proteomes" id="UP000182235"/>
    </source>
</evidence>
<dbReference type="PANTHER" id="PTHR35042:SF1">
    <property type="entry name" value="DUF1772-DOMAIN-CONTAINING PROTEIN"/>
    <property type="match status" value="1"/>
</dbReference>